<dbReference type="AlphaFoldDB" id="A0A0J9U201"/>
<keyword evidence="1" id="KW-1133">Transmembrane helix</keyword>
<evidence type="ECO:0000313" key="2">
    <source>
        <dbReference type="EMBL" id="KNA02256.1"/>
    </source>
</evidence>
<protein>
    <recommendedName>
        <fullName evidence="4">Variable surface protein</fullName>
    </recommendedName>
</protein>
<dbReference type="Proteomes" id="UP000053239">
    <property type="component" value="Unassembled WGS sequence"/>
</dbReference>
<accession>A0A0J9U201</accession>
<feature type="transmembrane region" description="Helical" evidence="1">
    <location>
        <begin position="384"/>
        <end position="402"/>
    </location>
</feature>
<reference evidence="2 3" key="1">
    <citation type="submission" date="2011-09" db="EMBL/GenBank/DDBJ databases">
        <title>The Genome Sequence of Plasmodium vivax North Korean.</title>
        <authorList>
            <consortium name="The Broad Institute Genome Sequencing Platform"/>
            <consortium name="The Broad Institute Genome Sequencing Center for Infectious Disease"/>
            <person name="Neafsey D."/>
            <person name="Carlton J."/>
            <person name="Barnwell J."/>
            <person name="Collins W."/>
            <person name="Escalante A."/>
            <person name="Mullikin J."/>
            <person name="Saul A."/>
            <person name="Guigo R."/>
            <person name="Camara F."/>
            <person name="Young S.K."/>
            <person name="Zeng Q."/>
            <person name="Gargeya S."/>
            <person name="Fitzgerald M."/>
            <person name="Haas B."/>
            <person name="Abouelleil A."/>
            <person name="Alvarado L."/>
            <person name="Arachchi H.M."/>
            <person name="Berlin A."/>
            <person name="Brown A."/>
            <person name="Chapman S.B."/>
            <person name="Chen Z."/>
            <person name="Dunbar C."/>
            <person name="Freedman E."/>
            <person name="Gearin G."/>
            <person name="Gellesch M."/>
            <person name="Goldberg J."/>
            <person name="Griggs A."/>
            <person name="Gujja S."/>
            <person name="Heiman D."/>
            <person name="Howarth C."/>
            <person name="Larson L."/>
            <person name="Lui A."/>
            <person name="MacDonald P.J.P."/>
            <person name="Montmayeur A."/>
            <person name="Murphy C."/>
            <person name="Neiman D."/>
            <person name="Pearson M."/>
            <person name="Priest M."/>
            <person name="Roberts A."/>
            <person name="Saif S."/>
            <person name="Shea T."/>
            <person name="Shenoy N."/>
            <person name="Sisk P."/>
            <person name="Stolte C."/>
            <person name="Sykes S."/>
            <person name="Wortman J."/>
            <person name="Nusbaum C."/>
            <person name="Birren B."/>
        </authorList>
    </citation>
    <scope>NUCLEOTIDE SEQUENCE [LARGE SCALE GENOMIC DNA]</scope>
    <source>
        <strain evidence="2 3">North Korean</strain>
    </source>
</reference>
<organism evidence="2 3">
    <name type="scientific">Plasmodium vivax North Korean</name>
    <dbReference type="NCBI Taxonomy" id="1035514"/>
    <lineage>
        <taxon>Eukaryota</taxon>
        <taxon>Sar</taxon>
        <taxon>Alveolata</taxon>
        <taxon>Apicomplexa</taxon>
        <taxon>Aconoidasida</taxon>
        <taxon>Haemosporida</taxon>
        <taxon>Plasmodiidae</taxon>
        <taxon>Plasmodium</taxon>
        <taxon>Plasmodium (Plasmodium)</taxon>
    </lineage>
</organism>
<dbReference type="EMBL" id="KQ235190">
    <property type="protein sequence ID" value="KNA02256.1"/>
    <property type="molecule type" value="Genomic_DNA"/>
</dbReference>
<evidence type="ECO:0000256" key="1">
    <source>
        <dbReference type="SAM" id="Phobius"/>
    </source>
</evidence>
<sequence>MVKLYNHAILEQSYNKNKFNQHKVPEFINYWVNKHLTQAGINDTIKAQFCQNLDSITHNFDKQEVLKDKIYHIKENDVKGMNILFEFYKNFYELAQKEKSYFQEFLLNFKKNYNDGLFKCFHEGDFKFCNELCKYSKFYEQNKKDKLSKKCDNNECPSLKELTLLLSNLKKEYLKIAEIGSKLIGGSDISSLNGLSLMNTDKYKNLVNLISLQYNLRMEENEEEENCVKLKILYEYLKYSNEHNNNWYLESFINEFIEKYYNKKENDYKQLFTNCKSTENRSKCYCTYYDNCKSEFNKDFTLIENGKEHYIKNKKEHFENLNPDKTWVQKALDLFQDSETMLRNSPTITSTLIAMFLCLFFLYKVLKNYIYHIYVHLKIITRISLIKIYLYLFILIFVIFFYY</sequence>
<evidence type="ECO:0000313" key="3">
    <source>
        <dbReference type="Proteomes" id="UP000053239"/>
    </source>
</evidence>
<proteinExistence type="predicted"/>
<gene>
    <name evidence="2" type="ORF">PVNG_04487</name>
</gene>
<name>A0A0J9U201_PLAVI</name>
<keyword evidence="1" id="KW-0472">Membrane</keyword>
<feature type="transmembrane region" description="Helical" evidence="1">
    <location>
        <begin position="345"/>
        <end position="363"/>
    </location>
</feature>
<evidence type="ECO:0008006" key="4">
    <source>
        <dbReference type="Google" id="ProtNLM"/>
    </source>
</evidence>
<keyword evidence="1" id="KW-0812">Transmembrane</keyword>